<keyword evidence="1" id="KW-0175">Coiled coil</keyword>
<gene>
    <name evidence="3" type="ORF">FB551_1829</name>
</gene>
<dbReference type="AlphaFoldDB" id="A0A543EKN0"/>
<evidence type="ECO:0000313" key="3">
    <source>
        <dbReference type="EMBL" id="TQM22123.1"/>
    </source>
</evidence>
<evidence type="ECO:0000313" key="4">
    <source>
        <dbReference type="Proteomes" id="UP000316437"/>
    </source>
</evidence>
<sequence length="185" mass="21762">MYRFLLVLLVFASIRAYSQPFANNPVGPISDVPSNLGSGGIIVEKYLLKSREETTEKRTEDFYKEYRKRLIYYPGSVIWLFTVNNIINNVKDRSRKLRQDNENLSFLYYSKKKENRVYLLSADSQIENMSSHFLNGEKAVILGEKFNLYEDLRTSLSAINRKLDRVEDNIKESTLRRKLVRQFTK</sequence>
<proteinExistence type="predicted"/>
<dbReference type="RefSeq" id="WP_142016841.1">
    <property type="nucleotide sequence ID" value="NZ_VFPD01000001.1"/>
</dbReference>
<dbReference type="Proteomes" id="UP000316437">
    <property type="component" value="Unassembled WGS sequence"/>
</dbReference>
<keyword evidence="4" id="KW-1185">Reference proteome</keyword>
<evidence type="ECO:0000256" key="2">
    <source>
        <dbReference type="SAM" id="SignalP"/>
    </source>
</evidence>
<reference evidence="3 4" key="1">
    <citation type="submission" date="2019-06" db="EMBL/GenBank/DDBJ databases">
        <title>Sorghum-associated microbial communities from plants grown in Nebraska, USA.</title>
        <authorList>
            <person name="Schachtman D."/>
        </authorList>
    </citation>
    <scope>NUCLEOTIDE SEQUENCE [LARGE SCALE GENOMIC DNA]</scope>
    <source>
        <strain evidence="3 4">110</strain>
    </source>
</reference>
<name>A0A543EKN0_9FLAO</name>
<comment type="caution">
    <text evidence="3">The sequence shown here is derived from an EMBL/GenBank/DDBJ whole genome shotgun (WGS) entry which is preliminary data.</text>
</comment>
<protein>
    <recommendedName>
        <fullName evidence="5">DUF4468 domain-containing protein</fullName>
    </recommendedName>
</protein>
<evidence type="ECO:0000256" key="1">
    <source>
        <dbReference type="SAM" id="Coils"/>
    </source>
</evidence>
<feature type="chain" id="PRO_5021878874" description="DUF4468 domain-containing protein" evidence="2">
    <location>
        <begin position="23"/>
        <end position="185"/>
    </location>
</feature>
<dbReference type="EMBL" id="VFPD01000001">
    <property type="protein sequence ID" value="TQM22123.1"/>
    <property type="molecule type" value="Genomic_DNA"/>
</dbReference>
<organism evidence="3 4">
    <name type="scientific">Chryseobacterium aquifrigidense</name>
    <dbReference type="NCBI Taxonomy" id="558021"/>
    <lineage>
        <taxon>Bacteria</taxon>
        <taxon>Pseudomonadati</taxon>
        <taxon>Bacteroidota</taxon>
        <taxon>Flavobacteriia</taxon>
        <taxon>Flavobacteriales</taxon>
        <taxon>Weeksellaceae</taxon>
        <taxon>Chryseobacterium group</taxon>
        <taxon>Chryseobacterium</taxon>
    </lineage>
</organism>
<accession>A0A543EKN0</accession>
<evidence type="ECO:0008006" key="5">
    <source>
        <dbReference type="Google" id="ProtNLM"/>
    </source>
</evidence>
<feature type="coiled-coil region" evidence="1">
    <location>
        <begin position="149"/>
        <end position="176"/>
    </location>
</feature>
<keyword evidence="2" id="KW-0732">Signal</keyword>
<feature type="signal peptide" evidence="2">
    <location>
        <begin position="1"/>
        <end position="22"/>
    </location>
</feature>